<evidence type="ECO:0000313" key="2">
    <source>
        <dbReference type="WBParaSite" id="PSU_v2.g7883.t1"/>
    </source>
</evidence>
<keyword evidence="1" id="KW-1185">Reference proteome</keyword>
<organism evidence="1 2">
    <name type="scientific">Panagrolaimus superbus</name>
    <dbReference type="NCBI Taxonomy" id="310955"/>
    <lineage>
        <taxon>Eukaryota</taxon>
        <taxon>Metazoa</taxon>
        <taxon>Ecdysozoa</taxon>
        <taxon>Nematoda</taxon>
        <taxon>Chromadorea</taxon>
        <taxon>Rhabditida</taxon>
        <taxon>Tylenchina</taxon>
        <taxon>Panagrolaimomorpha</taxon>
        <taxon>Panagrolaimoidea</taxon>
        <taxon>Panagrolaimidae</taxon>
        <taxon>Panagrolaimus</taxon>
    </lineage>
</organism>
<name>A0A914ZCA7_9BILA</name>
<protein>
    <submittedName>
        <fullName evidence="2">Uncharacterized protein</fullName>
    </submittedName>
</protein>
<sequence length="131" mass="14777">MTSKNEETKEEKKAAAEKIVNSLKDGVEALNEVLNTFDTKDISKDKNNDESESDETTINNNNINKILTVIKVINRDTVENEEEPNYVNIDAIYKKPDIEDKAMAYLMSGEVVTESEIVSCIENIDEDKTES</sequence>
<dbReference type="Proteomes" id="UP000887577">
    <property type="component" value="Unplaced"/>
</dbReference>
<dbReference type="AlphaFoldDB" id="A0A914ZCA7"/>
<accession>A0A914ZCA7</accession>
<proteinExistence type="predicted"/>
<evidence type="ECO:0000313" key="1">
    <source>
        <dbReference type="Proteomes" id="UP000887577"/>
    </source>
</evidence>
<dbReference type="WBParaSite" id="PSU_v2.g7883.t1">
    <property type="protein sequence ID" value="PSU_v2.g7883.t1"/>
    <property type="gene ID" value="PSU_v2.g7883"/>
</dbReference>
<reference evidence="2" key="1">
    <citation type="submission" date="2022-11" db="UniProtKB">
        <authorList>
            <consortium name="WormBaseParasite"/>
        </authorList>
    </citation>
    <scope>IDENTIFICATION</scope>
</reference>